<evidence type="ECO:0000256" key="19">
    <source>
        <dbReference type="ARBA" id="ARBA00032556"/>
    </source>
</evidence>
<evidence type="ECO:0000256" key="8">
    <source>
        <dbReference type="ARBA" id="ARBA00022723"/>
    </source>
</evidence>
<comment type="catalytic activity">
    <reaction evidence="22">
        <text>1-(9Z-octadecenoyl)-sn-glycero-3-phosphocholine + H2O = 1-(9Z-octadecenoyl)-sn-glycerol + phosphocholine + H(+)</text>
        <dbReference type="Rhea" id="RHEA:41091"/>
        <dbReference type="ChEBI" id="CHEBI:15377"/>
        <dbReference type="ChEBI" id="CHEBI:15378"/>
        <dbReference type="ChEBI" id="CHEBI:28610"/>
        <dbReference type="ChEBI" id="CHEBI:75757"/>
        <dbReference type="ChEBI" id="CHEBI:295975"/>
    </reaction>
    <physiologicalReaction direction="left-to-right" evidence="22">
        <dbReference type="Rhea" id="RHEA:41092"/>
    </physiologicalReaction>
</comment>
<comment type="cofactor">
    <cofactor evidence="1">
        <name>Zn(2+)</name>
        <dbReference type="ChEBI" id="CHEBI:29105"/>
    </cofactor>
</comment>
<dbReference type="EMBL" id="CAJFCJ010000003">
    <property type="protein sequence ID" value="CAD5113234.1"/>
    <property type="molecule type" value="Genomic_DNA"/>
</dbReference>
<dbReference type="GO" id="GO:0098552">
    <property type="term" value="C:side of membrane"/>
    <property type="evidence" value="ECO:0007669"/>
    <property type="project" value="UniProtKB-KW"/>
</dbReference>
<evidence type="ECO:0000256" key="7">
    <source>
        <dbReference type="ARBA" id="ARBA00022622"/>
    </source>
</evidence>
<feature type="chain" id="PRO_5029802420" description="glycerophosphocholine cholinephosphodiesterase" evidence="32">
    <location>
        <begin position="21"/>
        <end position="447"/>
    </location>
</feature>
<comment type="function">
    <text evidence="20">Choline-specific glycerophosphodiesterase that hydrolyzes glycerophosphocholine (GPC) and lysophosphatidylcholine (LPC) and contributes to supplying choline to the cells. Has a preference for LPC with short (12:0 and 14:0) or polyunsaturated (18:2 and 20:4) fatty acids. In vitro, hydrolyzes only choline-containing lysophospholipids, such as sphingosylphosphorylcholine (SPC), platelet-activating factor (PAF) and lysoPAF, but not other lysophospholipids.</text>
</comment>
<accession>A0A7I8VFC7</accession>
<keyword evidence="13" id="KW-0443">Lipid metabolism</keyword>
<evidence type="ECO:0000256" key="16">
    <source>
        <dbReference type="ARBA" id="ARBA00023180"/>
    </source>
</evidence>
<dbReference type="OrthoDB" id="415411at2759"/>
<comment type="similarity">
    <text evidence="3">Belongs to the nucleotide pyrophosphatase/phosphodiesterase family.</text>
</comment>
<keyword evidence="6" id="KW-0597">Phosphoprotein</keyword>
<evidence type="ECO:0000256" key="6">
    <source>
        <dbReference type="ARBA" id="ARBA00022553"/>
    </source>
</evidence>
<comment type="catalytic activity">
    <reaction evidence="31">
        <text>1-(5Z,8Z,11Z,14Z-eicosatetraenoyl)-sn-glycero-3-phosphocholine + H2O = 1-(5Z,8Z,11Z,14Z-eicosatetraenoyl)-sn-glycerol + phosphocholine + H(+)</text>
        <dbReference type="Rhea" id="RHEA:41003"/>
        <dbReference type="ChEBI" id="CHEBI:15377"/>
        <dbReference type="ChEBI" id="CHEBI:15378"/>
        <dbReference type="ChEBI" id="CHEBI:34071"/>
        <dbReference type="ChEBI" id="CHEBI:74344"/>
        <dbReference type="ChEBI" id="CHEBI:295975"/>
    </reaction>
    <physiologicalReaction direction="left-to-right" evidence="31">
        <dbReference type="Rhea" id="RHEA:41004"/>
    </physiologicalReaction>
</comment>
<comment type="catalytic activity">
    <reaction evidence="25">
        <text>a 1-acyl-sn-glycero-3-phosphocholine + H2O = a 1-acyl-sn-glycerol + phosphocholine + H(+)</text>
        <dbReference type="Rhea" id="RHEA:44720"/>
        <dbReference type="ChEBI" id="CHEBI:15377"/>
        <dbReference type="ChEBI" id="CHEBI:15378"/>
        <dbReference type="ChEBI" id="CHEBI:58168"/>
        <dbReference type="ChEBI" id="CHEBI:64683"/>
        <dbReference type="ChEBI" id="CHEBI:295975"/>
    </reaction>
    <physiologicalReaction direction="left-to-right" evidence="25">
        <dbReference type="Rhea" id="RHEA:44721"/>
    </physiologicalReaction>
</comment>
<evidence type="ECO:0000256" key="18">
    <source>
        <dbReference type="ARBA" id="ARBA00031167"/>
    </source>
</evidence>
<evidence type="ECO:0000256" key="23">
    <source>
        <dbReference type="ARBA" id="ARBA00047482"/>
    </source>
</evidence>
<dbReference type="InterPro" id="IPR017850">
    <property type="entry name" value="Alkaline_phosphatase_core_sf"/>
</dbReference>
<evidence type="ECO:0000313" key="33">
    <source>
        <dbReference type="EMBL" id="CAD5113234.1"/>
    </source>
</evidence>
<evidence type="ECO:0000256" key="21">
    <source>
        <dbReference type="ARBA" id="ARBA00047290"/>
    </source>
</evidence>
<evidence type="ECO:0000256" key="29">
    <source>
        <dbReference type="ARBA" id="ARBA00048703"/>
    </source>
</evidence>
<keyword evidence="16" id="KW-0325">Glycoprotein</keyword>
<evidence type="ECO:0000256" key="31">
    <source>
        <dbReference type="ARBA" id="ARBA00049320"/>
    </source>
</evidence>
<comment type="catalytic activity">
    <reaction evidence="27">
        <text>1-hexadecanoyl-sn-glycero-3-phosphocholine + H2O = 1-hexadecanoyl-sn-glycerol + phosphocholine + H(+)</text>
        <dbReference type="Rhea" id="RHEA:41119"/>
        <dbReference type="ChEBI" id="CHEBI:15377"/>
        <dbReference type="ChEBI" id="CHEBI:15378"/>
        <dbReference type="ChEBI" id="CHEBI:72998"/>
        <dbReference type="ChEBI" id="CHEBI:75542"/>
        <dbReference type="ChEBI" id="CHEBI:295975"/>
    </reaction>
    <physiologicalReaction direction="left-to-right" evidence="27">
        <dbReference type="Rhea" id="RHEA:41120"/>
    </physiologicalReaction>
</comment>
<dbReference type="AlphaFoldDB" id="A0A7I8VFC7"/>
<comment type="catalytic activity">
    <reaction evidence="23">
        <text>glycero-2-phosphocholine + H2O = phosphocholine + glycerol + H(+)</text>
        <dbReference type="Rhea" id="RHEA:61684"/>
        <dbReference type="ChEBI" id="CHEBI:15377"/>
        <dbReference type="ChEBI" id="CHEBI:15378"/>
        <dbReference type="ChEBI" id="CHEBI:17754"/>
        <dbReference type="ChEBI" id="CHEBI:144950"/>
        <dbReference type="ChEBI" id="CHEBI:295975"/>
    </reaction>
    <physiologicalReaction direction="left-to-right" evidence="23">
        <dbReference type="Rhea" id="RHEA:61685"/>
    </physiologicalReaction>
</comment>
<evidence type="ECO:0000256" key="32">
    <source>
        <dbReference type="SAM" id="SignalP"/>
    </source>
</evidence>
<evidence type="ECO:0000256" key="1">
    <source>
        <dbReference type="ARBA" id="ARBA00001947"/>
    </source>
</evidence>
<comment type="caution">
    <text evidence="33">The sequence shown here is derived from an EMBL/GenBank/DDBJ whole genome shotgun (WGS) entry which is preliminary data.</text>
</comment>
<evidence type="ECO:0000256" key="26">
    <source>
        <dbReference type="ARBA" id="ARBA00047779"/>
    </source>
</evidence>
<dbReference type="GO" id="GO:0047390">
    <property type="term" value="F:glycerophosphocholine cholinephosphodiesterase activity"/>
    <property type="evidence" value="ECO:0007669"/>
    <property type="project" value="UniProtKB-EC"/>
</dbReference>
<keyword evidence="7" id="KW-0336">GPI-anchor</keyword>
<protein>
    <recommendedName>
        <fullName evidence="4">glycerophosphocholine cholinephosphodiesterase</fullName>
        <ecNumber evidence="4">3.1.4.38</ecNumber>
    </recommendedName>
    <alternativeName>
        <fullName evidence="19">Choline-specific glycerophosphodiester phosphodiesterase</fullName>
    </alternativeName>
    <alternativeName>
        <fullName evidence="18">Ectonucleotide pyrophosphatase/phosphodiesterase family member 6</fullName>
    </alternativeName>
</protein>
<dbReference type="CDD" id="cd16018">
    <property type="entry name" value="Enpp"/>
    <property type="match status" value="1"/>
</dbReference>
<dbReference type="Proteomes" id="UP000549394">
    <property type="component" value="Unassembled WGS sequence"/>
</dbReference>
<dbReference type="Gene3D" id="3.40.720.10">
    <property type="entry name" value="Alkaline Phosphatase, subunit A"/>
    <property type="match status" value="1"/>
</dbReference>
<keyword evidence="10" id="KW-0378">Hydrolase</keyword>
<keyword evidence="14" id="KW-0472">Membrane</keyword>
<dbReference type="InterPro" id="IPR002591">
    <property type="entry name" value="Phosphodiest/P_Trfase"/>
</dbReference>
<evidence type="ECO:0000256" key="10">
    <source>
        <dbReference type="ARBA" id="ARBA00022801"/>
    </source>
</evidence>
<evidence type="ECO:0000256" key="2">
    <source>
        <dbReference type="ARBA" id="ARBA00004609"/>
    </source>
</evidence>
<evidence type="ECO:0000256" key="15">
    <source>
        <dbReference type="ARBA" id="ARBA00023157"/>
    </source>
</evidence>
<comment type="catalytic activity">
    <reaction evidence="30">
        <text>1-(9Z,12Z)-octadecadienoyl-sn-glycero-3-phosphocholine + H2O = 1-(9Z,12Z-octadecadienoyl)-sn-glycerol + phosphocholine + H(+)</text>
        <dbReference type="Rhea" id="RHEA:41115"/>
        <dbReference type="ChEBI" id="CHEBI:15377"/>
        <dbReference type="ChEBI" id="CHEBI:15378"/>
        <dbReference type="ChEBI" id="CHEBI:28733"/>
        <dbReference type="ChEBI" id="CHEBI:75561"/>
        <dbReference type="ChEBI" id="CHEBI:295975"/>
    </reaction>
    <physiologicalReaction direction="left-to-right" evidence="30">
        <dbReference type="Rhea" id="RHEA:41116"/>
    </physiologicalReaction>
</comment>
<keyword evidence="12" id="KW-0442">Lipid degradation</keyword>
<evidence type="ECO:0000256" key="3">
    <source>
        <dbReference type="ARBA" id="ARBA00010594"/>
    </source>
</evidence>
<dbReference type="Gene3D" id="3.30.1360.180">
    <property type="match status" value="1"/>
</dbReference>
<evidence type="ECO:0000256" key="5">
    <source>
        <dbReference type="ARBA" id="ARBA00022475"/>
    </source>
</evidence>
<comment type="subcellular location">
    <subcellularLocation>
        <location evidence="2">Cell membrane</location>
        <topology evidence="2">Lipid-anchor</topology>
        <topology evidence="2">GPI-anchor</topology>
    </subcellularLocation>
</comment>
<comment type="catalytic activity">
    <reaction evidence="24">
        <text>a 1-O-alkyl-sn-glycero-3-phosphocholine + H2O = a 1-O-alkyl-sn-glycerol + phosphocholine + H(+)</text>
        <dbReference type="Rhea" id="RHEA:36083"/>
        <dbReference type="ChEBI" id="CHEBI:15377"/>
        <dbReference type="ChEBI" id="CHEBI:15378"/>
        <dbReference type="ChEBI" id="CHEBI:15850"/>
        <dbReference type="ChEBI" id="CHEBI:30909"/>
        <dbReference type="ChEBI" id="CHEBI:295975"/>
    </reaction>
    <physiologicalReaction direction="left-to-right" evidence="24">
        <dbReference type="Rhea" id="RHEA:36084"/>
    </physiologicalReaction>
</comment>
<evidence type="ECO:0000256" key="11">
    <source>
        <dbReference type="ARBA" id="ARBA00022833"/>
    </source>
</evidence>
<keyword evidence="15" id="KW-1015">Disulfide bond</keyword>
<evidence type="ECO:0000256" key="13">
    <source>
        <dbReference type="ARBA" id="ARBA00023098"/>
    </source>
</evidence>
<keyword evidence="11" id="KW-0862">Zinc</keyword>
<dbReference type="GO" id="GO:0046872">
    <property type="term" value="F:metal ion binding"/>
    <property type="evidence" value="ECO:0007669"/>
    <property type="project" value="UniProtKB-KW"/>
</dbReference>
<comment type="catalytic activity">
    <reaction evidence="28">
        <text>sphing-4-enine-phosphocholine + H2O = sphing-4-enine + phosphocholine + H(+)</text>
        <dbReference type="Rhea" id="RHEA:41095"/>
        <dbReference type="ChEBI" id="CHEBI:15377"/>
        <dbReference type="ChEBI" id="CHEBI:15378"/>
        <dbReference type="ChEBI" id="CHEBI:57756"/>
        <dbReference type="ChEBI" id="CHEBI:58906"/>
        <dbReference type="ChEBI" id="CHEBI:295975"/>
    </reaction>
    <physiologicalReaction direction="left-to-right" evidence="28">
        <dbReference type="Rhea" id="RHEA:41096"/>
    </physiologicalReaction>
</comment>
<evidence type="ECO:0000313" key="34">
    <source>
        <dbReference type="Proteomes" id="UP000549394"/>
    </source>
</evidence>
<keyword evidence="5" id="KW-1003">Cell membrane</keyword>
<evidence type="ECO:0000256" key="12">
    <source>
        <dbReference type="ARBA" id="ARBA00022963"/>
    </source>
</evidence>
<evidence type="ECO:0000256" key="14">
    <source>
        <dbReference type="ARBA" id="ARBA00023136"/>
    </source>
</evidence>
<dbReference type="GO" id="GO:0016042">
    <property type="term" value="P:lipid catabolic process"/>
    <property type="evidence" value="ECO:0007669"/>
    <property type="project" value="UniProtKB-KW"/>
</dbReference>
<evidence type="ECO:0000256" key="9">
    <source>
        <dbReference type="ARBA" id="ARBA00022729"/>
    </source>
</evidence>
<keyword evidence="34" id="KW-1185">Reference proteome</keyword>
<evidence type="ECO:0000256" key="22">
    <source>
        <dbReference type="ARBA" id="ARBA00047322"/>
    </source>
</evidence>
<feature type="signal peptide" evidence="32">
    <location>
        <begin position="1"/>
        <end position="20"/>
    </location>
</feature>
<evidence type="ECO:0000256" key="27">
    <source>
        <dbReference type="ARBA" id="ARBA00048209"/>
    </source>
</evidence>
<dbReference type="PANTHER" id="PTHR10151:SF66">
    <property type="entry name" value="GLYCEROPHOSPHOCHOLINE CHOLINEPHOSPHODIESTERASE ENPP6"/>
    <property type="match status" value="1"/>
</dbReference>
<dbReference type="PANTHER" id="PTHR10151">
    <property type="entry name" value="ECTONUCLEOTIDE PYROPHOSPHATASE/PHOSPHODIESTERASE"/>
    <property type="match status" value="1"/>
</dbReference>
<dbReference type="Pfam" id="PF01663">
    <property type="entry name" value="Phosphodiest"/>
    <property type="match status" value="1"/>
</dbReference>
<gene>
    <name evidence="33" type="ORF">DGYR_LOCUS2265</name>
</gene>
<evidence type="ECO:0000256" key="4">
    <source>
        <dbReference type="ARBA" id="ARBA00012318"/>
    </source>
</evidence>
<proteinExistence type="inferred from homology"/>
<evidence type="ECO:0000256" key="30">
    <source>
        <dbReference type="ARBA" id="ARBA00049092"/>
    </source>
</evidence>
<evidence type="ECO:0000256" key="17">
    <source>
        <dbReference type="ARBA" id="ARBA00023288"/>
    </source>
</evidence>
<organism evidence="33 34">
    <name type="scientific">Dimorphilus gyrociliatus</name>
    <dbReference type="NCBI Taxonomy" id="2664684"/>
    <lineage>
        <taxon>Eukaryota</taxon>
        <taxon>Metazoa</taxon>
        <taxon>Spiralia</taxon>
        <taxon>Lophotrochozoa</taxon>
        <taxon>Annelida</taxon>
        <taxon>Polychaeta</taxon>
        <taxon>Polychaeta incertae sedis</taxon>
        <taxon>Dinophilidae</taxon>
        <taxon>Dimorphilus</taxon>
    </lineage>
</organism>
<keyword evidence="17" id="KW-0449">Lipoprotein</keyword>
<keyword evidence="9 32" id="KW-0732">Signal</keyword>
<dbReference type="GO" id="GO:0005886">
    <property type="term" value="C:plasma membrane"/>
    <property type="evidence" value="ECO:0007669"/>
    <property type="project" value="UniProtKB-SubCell"/>
</dbReference>
<comment type="catalytic activity">
    <reaction evidence="21">
        <text>1-dodecanoyl-sn-glycero-3-phosphocholine + H2O = 1-dodecanoyl-sn-glycerol + phosphocholine + H(+)</text>
        <dbReference type="Rhea" id="RHEA:41127"/>
        <dbReference type="ChEBI" id="CHEBI:15377"/>
        <dbReference type="ChEBI" id="CHEBI:15378"/>
        <dbReference type="ChEBI" id="CHEBI:74966"/>
        <dbReference type="ChEBI" id="CHEBI:75529"/>
        <dbReference type="ChEBI" id="CHEBI:295975"/>
    </reaction>
    <physiologicalReaction direction="left-to-right" evidence="21">
        <dbReference type="Rhea" id="RHEA:41128"/>
    </physiologicalReaction>
</comment>
<comment type="catalytic activity">
    <reaction evidence="29">
        <text>sn-glycerol 3-phosphocholine + H2O = phosphocholine + glycerol + H(+)</text>
        <dbReference type="Rhea" id="RHEA:19545"/>
        <dbReference type="ChEBI" id="CHEBI:15377"/>
        <dbReference type="ChEBI" id="CHEBI:15378"/>
        <dbReference type="ChEBI" id="CHEBI:16870"/>
        <dbReference type="ChEBI" id="CHEBI:17754"/>
        <dbReference type="ChEBI" id="CHEBI:295975"/>
        <dbReference type="EC" id="3.1.4.38"/>
    </reaction>
    <physiologicalReaction direction="left-to-right" evidence="29">
        <dbReference type="Rhea" id="RHEA:19546"/>
    </physiologicalReaction>
</comment>
<evidence type="ECO:0000256" key="20">
    <source>
        <dbReference type="ARBA" id="ARBA00046203"/>
    </source>
</evidence>
<name>A0A7I8VFC7_9ANNE</name>
<reference evidence="33 34" key="1">
    <citation type="submission" date="2020-08" db="EMBL/GenBank/DDBJ databases">
        <authorList>
            <person name="Hejnol A."/>
        </authorList>
    </citation>
    <scope>NUCLEOTIDE SEQUENCE [LARGE SCALE GENOMIC DNA]</scope>
</reference>
<dbReference type="SUPFAM" id="SSF53649">
    <property type="entry name" value="Alkaline phosphatase-like"/>
    <property type="match status" value="1"/>
</dbReference>
<evidence type="ECO:0000256" key="28">
    <source>
        <dbReference type="ARBA" id="ARBA00048234"/>
    </source>
</evidence>
<evidence type="ECO:0000256" key="25">
    <source>
        <dbReference type="ARBA" id="ARBA00047600"/>
    </source>
</evidence>
<evidence type="ECO:0000256" key="24">
    <source>
        <dbReference type="ARBA" id="ARBA00047494"/>
    </source>
</evidence>
<comment type="catalytic activity">
    <reaction evidence="26">
        <text>1-tetradecanoyl-sn-glycero-3-phosphocholine + H2O = 1-tetradecanoyl-sn-glycerol + phosphocholine + H(+)</text>
        <dbReference type="Rhea" id="RHEA:40999"/>
        <dbReference type="ChEBI" id="CHEBI:15377"/>
        <dbReference type="ChEBI" id="CHEBI:15378"/>
        <dbReference type="ChEBI" id="CHEBI:64489"/>
        <dbReference type="ChEBI" id="CHEBI:75536"/>
        <dbReference type="ChEBI" id="CHEBI:295975"/>
    </reaction>
    <physiologicalReaction direction="left-to-right" evidence="26">
        <dbReference type="Rhea" id="RHEA:41000"/>
    </physiologicalReaction>
</comment>
<keyword evidence="8" id="KW-0479">Metal-binding</keyword>
<dbReference type="EC" id="3.1.4.38" evidence="4"/>
<sequence length="447" mass="51566">MVTTTLSALILLTLMPVIQCRQKLIVILIDGIRYNYETDSLKGFRSIVDSGVKSDFMRPAFPTTSSTNYYSIATGLNPESHGILGNEVWDEERKEIFKYNQIDESHDAKSKSYWFNGGEPIWITAEKQGLKSRMYYWIGCDIEIRGKNTTFCEKYPMKPLTRSQFNYAWTNGIEAIANRSADFIGIHEDRVYSMGLKHGPDSIERKNALRDVSEELDSLMKILKYKNLTDVNVMIVSDHGMTKVNNSRVIRLNTSEENYKLILRNGAVVNLWPKKNKTEECYKELKDSRIDIFLKRDIPDRWRYKNNKRVSPLLVVARKGYSIILVGIKKKDTLSKNRGADSYDNDFEDMRTYFAATGPAFRKKQILPHFPNVDLYNVMCSILDINPSPNNGTATFDGLVSTNQGHALANLRSILNRLRIRRYKSIPEYNLETNFDDEDTLFFNDIK</sequence>